<dbReference type="EMBL" id="FWXZ01000003">
    <property type="protein sequence ID" value="SMC63046.1"/>
    <property type="molecule type" value="Genomic_DNA"/>
</dbReference>
<organism evidence="1 2">
    <name type="scientific">Aristaeella lactis</name>
    <dbReference type="NCBI Taxonomy" id="3046383"/>
    <lineage>
        <taxon>Bacteria</taxon>
        <taxon>Bacillati</taxon>
        <taxon>Bacillota</taxon>
        <taxon>Clostridia</taxon>
        <taxon>Eubacteriales</taxon>
        <taxon>Aristaeellaceae</taxon>
        <taxon>Aristaeella</taxon>
    </lineage>
</organism>
<sequence length="246" mass="27763">MAINKSKVVGIIEVNSFVGFSAKGKKKMKYEYKEMPESMKGTYGEFAKNFGFDWKEFIMGIPTPMFLVTTYKSNGKPNATMQSWAGFTSANHGGGYYVILCSVNKCGHLYQSLNEKKAAVLNFMSSDLYKACMQTIQNNQFETDEITSSGLTVEKASWIEAPMVAECFMNLECQYLWEKEIVPGDDHVMICLEVVGGHIEKDYMEDIFGGKGVLYNVHYPINPEDVKEKGCDYAAALRKVNQSYEY</sequence>
<gene>
    <name evidence="1" type="ORF">SAMN06297397_1662</name>
</gene>
<name>A0AC61PLI5_9FIRM</name>
<evidence type="ECO:0000313" key="2">
    <source>
        <dbReference type="Proteomes" id="UP000192328"/>
    </source>
</evidence>
<proteinExistence type="predicted"/>
<reference evidence="1" key="1">
    <citation type="submission" date="2017-04" db="EMBL/GenBank/DDBJ databases">
        <authorList>
            <person name="Varghese N."/>
            <person name="Submissions S."/>
        </authorList>
    </citation>
    <scope>NUCLEOTIDE SEQUENCE</scope>
    <source>
        <strain evidence="1">WTE2008</strain>
    </source>
</reference>
<comment type="caution">
    <text evidence="1">The sequence shown here is derived from an EMBL/GenBank/DDBJ whole genome shotgun (WGS) entry which is preliminary data.</text>
</comment>
<evidence type="ECO:0000313" key="1">
    <source>
        <dbReference type="EMBL" id="SMC63046.1"/>
    </source>
</evidence>
<protein>
    <submittedName>
        <fullName evidence="1">NADH-FMN oxidoreductase RutF, flavin reductase (DIM6/NTAB) family</fullName>
    </submittedName>
</protein>
<keyword evidence="2" id="KW-1185">Reference proteome</keyword>
<dbReference type="Proteomes" id="UP000192328">
    <property type="component" value="Unassembled WGS sequence"/>
</dbReference>
<accession>A0AC61PLI5</accession>